<comment type="caution">
    <text evidence="1">The sequence shown here is derived from an EMBL/GenBank/DDBJ whole genome shotgun (WGS) entry which is preliminary data.</text>
</comment>
<evidence type="ECO:0000313" key="1">
    <source>
        <dbReference type="EMBL" id="KAG6579319.1"/>
    </source>
</evidence>
<reference evidence="1 2" key="1">
    <citation type="journal article" date="2021" name="Hortic Res">
        <title>The domestication of Cucurbita argyrosperma as revealed by the genome of its wild relative.</title>
        <authorList>
            <person name="Barrera-Redondo J."/>
            <person name="Sanchez-de la Vega G."/>
            <person name="Aguirre-Liguori J.A."/>
            <person name="Castellanos-Morales G."/>
            <person name="Gutierrez-Guerrero Y.T."/>
            <person name="Aguirre-Dugua X."/>
            <person name="Aguirre-Planter E."/>
            <person name="Tenaillon M.I."/>
            <person name="Lira-Saade R."/>
            <person name="Eguiarte L.E."/>
        </authorList>
    </citation>
    <scope>NUCLEOTIDE SEQUENCE [LARGE SCALE GENOMIC DNA]</scope>
    <source>
        <strain evidence="1">JBR-2021</strain>
    </source>
</reference>
<dbReference type="AlphaFoldDB" id="A0AAV6MDA6"/>
<keyword evidence="2" id="KW-1185">Reference proteome</keyword>
<name>A0AAV6MDA6_9ROSI</name>
<dbReference type="EMBL" id="JAGKQH010000015">
    <property type="protein sequence ID" value="KAG6579319.1"/>
    <property type="molecule type" value="Genomic_DNA"/>
</dbReference>
<proteinExistence type="predicted"/>
<sequence length="76" mass="8889">MTQRIALSSNLQTSEYSSYSSFLLSSLVRHISSKLLERGIFLFFSLYFVIKRWIKRLWAQRKRQNQAVGCNPVCSV</sequence>
<gene>
    <name evidence="1" type="ORF">SDJN03_23767</name>
</gene>
<organism evidence="1 2">
    <name type="scientific">Cucurbita argyrosperma subsp. sororia</name>
    <dbReference type="NCBI Taxonomy" id="37648"/>
    <lineage>
        <taxon>Eukaryota</taxon>
        <taxon>Viridiplantae</taxon>
        <taxon>Streptophyta</taxon>
        <taxon>Embryophyta</taxon>
        <taxon>Tracheophyta</taxon>
        <taxon>Spermatophyta</taxon>
        <taxon>Magnoliopsida</taxon>
        <taxon>eudicotyledons</taxon>
        <taxon>Gunneridae</taxon>
        <taxon>Pentapetalae</taxon>
        <taxon>rosids</taxon>
        <taxon>fabids</taxon>
        <taxon>Cucurbitales</taxon>
        <taxon>Cucurbitaceae</taxon>
        <taxon>Cucurbiteae</taxon>
        <taxon>Cucurbita</taxon>
    </lineage>
</organism>
<protein>
    <submittedName>
        <fullName evidence="1">Uncharacterized protein</fullName>
    </submittedName>
</protein>
<dbReference type="Proteomes" id="UP000685013">
    <property type="component" value="Chromosome 15"/>
</dbReference>
<evidence type="ECO:0000313" key="2">
    <source>
        <dbReference type="Proteomes" id="UP000685013"/>
    </source>
</evidence>
<accession>A0AAV6MDA6</accession>
<feature type="non-terminal residue" evidence="1">
    <location>
        <position position="1"/>
    </location>
</feature>